<dbReference type="EMBL" id="VBUU01000032">
    <property type="protein sequence ID" value="TLG00266.1"/>
    <property type="molecule type" value="Genomic_DNA"/>
</dbReference>
<comment type="caution">
    <text evidence="1">The sequence shown here is derived from an EMBL/GenBank/DDBJ whole genome shotgun (WGS) entry which is preliminary data.</text>
</comment>
<evidence type="ECO:0000313" key="1">
    <source>
        <dbReference type="EMBL" id="TLG00266.1"/>
    </source>
</evidence>
<protein>
    <submittedName>
        <fullName evidence="1">Uncharacterized protein</fullName>
    </submittedName>
</protein>
<gene>
    <name evidence="1" type="ORF">FEK35_24680</name>
</gene>
<proteinExistence type="predicted"/>
<evidence type="ECO:0000313" key="2">
    <source>
        <dbReference type="Proteomes" id="UP000308349"/>
    </source>
</evidence>
<sequence length="167" mass="18386">MEYMQRELAEEIRTRLLQPGPDFNSKWANTTSRYVLPAGEITDLVADPEGARLLTAFEIFGESTVNCLTVDDLGSNEARQAVIASVNEINDWRWSVAPFDVVMTSDDLEAAVLLSVDEFILVGGTREFVETALGKPVDRAKADFATYAAEMAHASRHLPALAEKYCG</sequence>
<accession>A0A5R8P8G6</accession>
<dbReference type="OrthoDB" id="4560479at2"/>
<dbReference type="RefSeq" id="WP_138458240.1">
    <property type="nucleotide sequence ID" value="NZ_VBUU01000032.1"/>
</dbReference>
<dbReference type="Proteomes" id="UP000308349">
    <property type="component" value="Unassembled WGS sequence"/>
</dbReference>
<name>A0A5R8P8G6_9NOCA</name>
<dbReference type="AlphaFoldDB" id="A0A5R8P8G6"/>
<reference evidence="1 2" key="1">
    <citation type="submission" date="2019-05" db="EMBL/GenBank/DDBJ databases">
        <title>Genomes sequences of two Nocardia cyriacigeorgica environmental isolates, type strains Nocardia asteroides ATCC 19247 and Nocardia cyriacigeorgica DSM 44484.</title>
        <authorList>
            <person name="Vautrin F."/>
            <person name="Bergeron E."/>
            <person name="Dubost A."/>
            <person name="Abrouk D."/>
            <person name="Rodriguez Nava V."/>
            <person name="Pujic P."/>
        </authorList>
    </citation>
    <scope>NUCLEOTIDE SEQUENCE [LARGE SCALE GENOMIC DNA]</scope>
    <source>
        <strain evidence="1 2">EML 1456</strain>
    </source>
</reference>
<organism evidence="1 2">
    <name type="scientific">Nocardia cyriacigeorgica</name>
    <dbReference type="NCBI Taxonomy" id="135487"/>
    <lineage>
        <taxon>Bacteria</taxon>
        <taxon>Bacillati</taxon>
        <taxon>Actinomycetota</taxon>
        <taxon>Actinomycetes</taxon>
        <taxon>Mycobacteriales</taxon>
        <taxon>Nocardiaceae</taxon>
        <taxon>Nocardia</taxon>
    </lineage>
</organism>